<dbReference type="GO" id="GO:0032422">
    <property type="term" value="F:purine-rich negative regulatory element binding"/>
    <property type="evidence" value="ECO:0007669"/>
    <property type="project" value="InterPro"/>
</dbReference>
<protein>
    <recommendedName>
        <fullName evidence="5">PUR-alpha/beta/gamma DNA/RNA-binding protein</fullName>
    </recommendedName>
</protein>
<evidence type="ECO:0008006" key="5">
    <source>
        <dbReference type="Google" id="ProtNLM"/>
    </source>
</evidence>
<dbReference type="GO" id="GO:0000977">
    <property type="term" value="F:RNA polymerase II transcription regulatory region sequence-specific DNA binding"/>
    <property type="evidence" value="ECO:0007669"/>
    <property type="project" value="InterPro"/>
</dbReference>
<evidence type="ECO:0000313" key="3">
    <source>
        <dbReference type="EMBL" id="KKQ87512.1"/>
    </source>
</evidence>
<comment type="caution">
    <text evidence="3">The sequence shown here is derived from an EMBL/GenBank/DDBJ whole genome shotgun (WGS) entry which is preliminary data.</text>
</comment>
<reference evidence="3 4" key="1">
    <citation type="journal article" date="2015" name="Nature">
        <title>rRNA introns, odd ribosomes, and small enigmatic genomes across a large radiation of phyla.</title>
        <authorList>
            <person name="Brown C.T."/>
            <person name="Hug L.A."/>
            <person name="Thomas B.C."/>
            <person name="Sharon I."/>
            <person name="Castelle C.J."/>
            <person name="Singh A."/>
            <person name="Wilkins M.J."/>
            <person name="Williams K.H."/>
            <person name="Banfield J.F."/>
        </authorList>
    </citation>
    <scope>NUCLEOTIDE SEQUENCE [LARGE SCALE GENOMIC DNA]</scope>
</reference>
<dbReference type="AlphaFoldDB" id="A0A0G0L928"/>
<dbReference type="Gene3D" id="3.10.450.700">
    <property type="match status" value="1"/>
</dbReference>
<name>A0A0G0L928_9BACT</name>
<evidence type="ECO:0000256" key="1">
    <source>
        <dbReference type="ARBA" id="ARBA00009251"/>
    </source>
</evidence>
<organism evidence="3 4">
    <name type="scientific">Berkelbacteria bacterium GW2011_GWA2_38_9</name>
    <dbReference type="NCBI Taxonomy" id="1618334"/>
    <lineage>
        <taxon>Bacteria</taxon>
        <taxon>Candidatus Berkelbacteria</taxon>
    </lineage>
</organism>
<comment type="similarity">
    <text evidence="1">Belongs to the PUR DNA-binding protein family.</text>
</comment>
<dbReference type="Pfam" id="PF11680">
    <property type="entry name" value="DUF3276"/>
    <property type="match status" value="1"/>
</dbReference>
<dbReference type="EMBL" id="LBVO01000051">
    <property type="protein sequence ID" value="KKQ87512.1"/>
    <property type="molecule type" value="Genomic_DNA"/>
</dbReference>
<evidence type="ECO:0000256" key="2">
    <source>
        <dbReference type="ARBA" id="ARBA00023125"/>
    </source>
</evidence>
<evidence type="ECO:0000313" key="4">
    <source>
        <dbReference type="Proteomes" id="UP000033934"/>
    </source>
</evidence>
<accession>A0A0G0L928</accession>
<proteinExistence type="inferred from homology"/>
<gene>
    <name evidence="3" type="ORF">UT11_C0051G0005</name>
</gene>
<dbReference type="InterPro" id="IPR006628">
    <property type="entry name" value="PUR-bd_fam"/>
</dbReference>
<dbReference type="Proteomes" id="UP000033934">
    <property type="component" value="Unassembled WGS sequence"/>
</dbReference>
<sequence>MSEEQQNGGFKKPLASEMIRGKGTSYYIDIRLSKNDTPYLSICTSRRRAGQEKPERNCIFIFQDDLQIFFEGINRIAEAAEKVAK</sequence>
<keyword evidence="2" id="KW-0238">DNA-binding</keyword>